<accession>A0ABP6Z4K3</accession>
<reference evidence="3" key="1">
    <citation type="journal article" date="2019" name="Int. J. Syst. Evol. Microbiol.">
        <title>The Global Catalogue of Microorganisms (GCM) 10K type strain sequencing project: providing services to taxonomists for standard genome sequencing and annotation.</title>
        <authorList>
            <consortium name="The Broad Institute Genomics Platform"/>
            <consortium name="The Broad Institute Genome Sequencing Center for Infectious Disease"/>
            <person name="Wu L."/>
            <person name="Ma J."/>
        </authorList>
    </citation>
    <scope>NUCLEOTIDE SEQUENCE [LARGE SCALE GENOMIC DNA]</scope>
    <source>
        <strain evidence="3">JCM 16928</strain>
    </source>
</reference>
<dbReference type="RefSeq" id="WP_344850193.1">
    <property type="nucleotide sequence ID" value="NZ_BAABAA010000022.1"/>
</dbReference>
<protein>
    <recommendedName>
        <fullName evidence="4">DUF222 domain-containing protein</fullName>
    </recommendedName>
</protein>
<evidence type="ECO:0000313" key="2">
    <source>
        <dbReference type="EMBL" id="GAA3598563.1"/>
    </source>
</evidence>
<name>A0ABP6Z4K3_9ACTN</name>
<keyword evidence="3" id="KW-1185">Reference proteome</keyword>
<comment type="caution">
    <text evidence="2">The sequence shown here is derived from an EMBL/GenBank/DDBJ whole genome shotgun (WGS) entry which is preliminary data.</text>
</comment>
<feature type="compositionally biased region" description="Basic and acidic residues" evidence="1">
    <location>
        <begin position="423"/>
        <end position="433"/>
    </location>
</feature>
<dbReference type="Proteomes" id="UP001501222">
    <property type="component" value="Unassembled WGS sequence"/>
</dbReference>
<evidence type="ECO:0000256" key="1">
    <source>
        <dbReference type="SAM" id="MobiDB-lite"/>
    </source>
</evidence>
<proteinExistence type="predicted"/>
<gene>
    <name evidence="2" type="ORF">GCM10022235_82940</name>
</gene>
<dbReference type="EMBL" id="BAABAA010000022">
    <property type="protein sequence ID" value="GAA3598563.1"/>
    <property type="molecule type" value="Genomic_DNA"/>
</dbReference>
<feature type="region of interest" description="Disordered" evidence="1">
    <location>
        <begin position="386"/>
        <end position="433"/>
    </location>
</feature>
<evidence type="ECO:0000313" key="3">
    <source>
        <dbReference type="Proteomes" id="UP001501222"/>
    </source>
</evidence>
<sequence length="433" mass="48631">MGRLRGEHRAANRVAERVIAARLAHRPTTEKLHEQMLAMQAVSREQHQRREAISEALAPLDERLRRLRLLSAIAPDRPSALTYTAIAHELDEDLNVMAEDLFDRRLTFDDLPTVMEAWISEGHSQLTCHDLHGAATQSFEPAGTAGVHDEVWSWMDRSGVDLGHAELMDRIQVRWDSAHDAGERDVSSQLGDVLEMLEDFQQQDELAAIQTAVTLPAEQRPAYLHKQETALRQRVQERIEHLVDDLDLTVPRLVLDAEKARQREDGAENAVRAAYDMSLWLATKGREPDNRWISLAYLRSELEEQADLRGEEPYLHSEIDAALLRLTRNEASKVQMMHGGNDLPLSHADHHAAIQVDGVAHHLVRIDYPADDQEVAASTLDHEIRTAQTPAVGAESRWQHRGQKSRSGPRTEVARSLATELDGAERDTGGPAL</sequence>
<evidence type="ECO:0008006" key="4">
    <source>
        <dbReference type="Google" id="ProtNLM"/>
    </source>
</evidence>
<organism evidence="2 3">
    <name type="scientific">Kribbella ginsengisoli</name>
    <dbReference type="NCBI Taxonomy" id="363865"/>
    <lineage>
        <taxon>Bacteria</taxon>
        <taxon>Bacillati</taxon>
        <taxon>Actinomycetota</taxon>
        <taxon>Actinomycetes</taxon>
        <taxon>Propionibacteriales</taxon>
        <taxon>Kribbellaceae</taxon>
        <taxon>Kribbella</taxon>
    </lineage>
</organism>